<keyword evidence="15" id="KW-1133">Transmembrane helix</keyword>
<dbReference type="SUPFAM" id="SSF53955">
    <property type="entry name" value="Lysozyme-like"/>
    <property type="match status" value="1"/>
</dbReference>
<keyword evidence="6" id="KW-0808">Transferase</keyword>
<dbReference type="InterPro" id="IPR050396">
    <property type="entry name" value="Glycosyltr_51/Transpeptidase"/>
</dbReference>
<evidence type="ECO:0000256" key="15">
    <source>
        <dbReference type="SAM" id="Phobius"/>
    </source>
</evidence>
<evidence type="ECO:0000256" key="7">
    <source>
        <dbReference type="ARBA" id="ARBA00022801"/>
    </source>
</evidence>
<keyword evidence="3 18" id="KW-0121">Carboxypeptidase</keyword>
<dbReference type="FunFam" id="1.10.3810.10:FF:000001">
    <property type="entry name" value="Penicillin-binding protein 1A"/>
    <property type="match status" value="1"/>
</dbReference>
<evidence type="ECO:0000256" key="3">
    <source>
        <dbReference type="ARBA" id="ARBA00022645"/>
    </source>
</evidence>
<dbReference type="GO" id="GO:0008658">
    <property type="term" value="F:penicillin binding"/>
    <property type="evidence" value="ECO:0007669"/>
    <property type="project" value="InterPro"/>
</dbReference>
<evidence type="ECO:0000256" key="6">
    <source>
        <dbReference type="ARBA" id="ARBA00022679"/>
    </source>
</evidence>
<keyword evidence="7" id="KW-0378">Hydrolase</keyword>
<feature type="domain" description="Glycosyl transferase family 51" evidence="17">
    <location>
        <begin position="81"/>
        <end position="250"/>
    </location>
</feature>
<dbReference type="RefSeq" id="WP_170208698.1">
    <property type="nucleotide sequence ID" value="NZ_RBKT01000001.1"/>
</dbReference>
<evidence type="ECO:0000256" key="13">
    <source>
        <dbReference type="ARBA" id="ARBA00049902"/>
    </source>
</evidence>
<dbReference type="InterPro" id="IPR001460">
    <property type="entry name" value="PCN-bd_Tpept"/>
</dbReference>
<dbReference type="GO" id="GO:0008955">
    <property type="term" value="F:peptidoglycan glycosyltransferase activity"/>
    <property type="evidence" value="ECO:0007669"/>
    <property type="project" value="UniProtKB-EC"/>
</dbReference>
<comment type="catalytic activity">
    <reaction evidence="13">
        <text>[GlcNAc-(1-&gt;4)-Mur2Ac(oyl-L-Ala-gamma-D-Glu-L-Lys-D-Ala-D-Ala)](n)-di-trans,octa-cis-undecaprenyl diphosphate + beta-D-GlcNAc-(1-&gt;4)-Mur2Ac(oyl-L-Ala-gamma-D-Glu-L-Lys-D-Ala-D-Ala)-di-trans,octa-cis-undecaprenyl diphosphate = [GlcNAc-(1-&gt;4)-Mur2Ac(oyl-L-Ala-gamma-D-Glu-L-Lys-D-Ala-D-Ala)](n+1)-di-trans,octa-cis-undecaprenyl diphosphate + di-trans,octa-cis-undecaprenyl diphosphate + H(+)</text>
        <dbReference type="Rhea" id="RHEA:23708"/>
        <dbReference type="Rhea" id="RHEA-COMP:9602"/>
        <dbReference type="Rhea" id="RHEA-COMP:9603"/>
        <dbReference type="ChEBI" id="CHEBI:15378"/>
        <dbReference type="ChEBI" id="CHEBI:58405"/>
        <dbReference type="ChEBI" id="CHEBI:60033"/>
        <dbReference type="ChEBI" id="CHEBI:78435"/>
        <dbReference type="EC" id="2.4.99.28"/>
    </reaction>
</comment>
<evidence type="ECO:0000256" key="14">
    <source>
        <dbReference type="SAM" id="MobiDB-lite"/>
    </source>
</evidence>
<keyword evidence="19" id="KW-1185">Reference proteome</keyword>
<dbReference type="Pfam" id="PF00912">
    <property type="entry name" value="Transgly"/>
    <property type="match status" value="1"/>
</dbReference>
<evidence type="ECO:0000313" key="18">
    <source>
        <dbReference type="EMBL" id="RKR91118.1"/>
    </source>
</evidence>
<evidence type="ECO:0000259" key="17">
    <source>
        <dbReference type="Pfam" id="PF00912"/>
    </source>
</evidence>
<evidence type="ECO:0000313" key="19">
    <source>
        <dbReference type="Proteomes" id="UP000277671"/>
    </source>
</evidence>
<dbReference type="GO" id="GO:0030288">
    <property type="term" value="C:outer membrane-bounded periplasmic space"/>
    <property type="evidence" value="ECO:0007669"/>
    <property type="project" value="TreeGrafter"/>
</dbReference>
<feature type="region of interest" description="Disordered" evidence="14">
    <location>
        <begin position="559"/>
        <end position="607"/>
    </location>
</feature>
<dbReference type="SUPFAM" id="SSF56601">
    <property type="entry name" value="beta-lactamase/transpeptidase-like"/>
    <property type="match status" value="1"/>
</dbReference>
<evidence type="ECO:0000256" key="9">
    <source>
        <dbReference type="ARBA" id="ARBA00022984"/>
    </source>
</evidence>
<evidence type="ECO:0000256" key="2">
    <source>
        <dbReference type="ARBA" id="ARBA00007739"/>
    </source>
</evidence>
<comment type="caution">
    <text evidence="18">The sequence shown here is derived from an EMBL/GenBank/DDBJ whole genome shotgun (WGS) entry which is preliminary data.</text>
</comment>
<dbReference type="InterPro" id="IPR036950">
    <property type="entry name" value="PBP_transglycosylase"/>
</dbReference>
<dbReference type="Proteomes" id="UP000277671">
    <property type="component" value="Unassembled WGS sequence"/>
</dbReference>
<dbReference type="GO" id="GO:0009252">
    <property type="term" value="P:peptidoglycan biosynthetic process"/>
    <property type="evidence" value="ECO:0007669"/>
    <property type="project" value="UniProtKB-KW"/>
</dbReference>
<gene>
    <name evidence="18" type="ORF">BDK92_5507</name>
</gene>
<comment type="similarity">
    <text evidence="1">In the C-terminal section; belongs to the transpeptidase family.</text>
</comment>
<dbReference type="PANTHER" id="PTHR32282:SF34">
    <property type="entry name" value="PENICILLIN-BINDING PROTEIN 1A"/>
    <property type="match status" value="1"/>
</dbReference>
<keyword evidence="10" id="KW-0511">Multifunctional enzyme</keyword>
<comment type="catalytic activity">
    <reaction evidence="12">
        <text>Preferential cleavage: (Ac)2-L-Lys-D-Ala-|-D-Ala. Also transpeptidation of peptidyl-alanyl moieties that are N-acyl substituents of D-alanine.</text>
        <dbReference type="EC" id="3.4.16.4"/>
    </reaction>
</comment>
<keyword evidence="9" id="KW-0573">Peptidoglycan synthesis</keyword>
<keyword evidence="15" id="KW-0812">Transmembrane</keyword>
<evidence type="ECO:0000256" key="10">
    <source>
        <dbReference type="ARBA" id="ARBA00023268"/>
    </source>
</evidence>
<keyword evidence="8" id="KW-0133">Cell shape</keyword>
<accession>A0A495JRH5</accession>
<comment type="similarity">
    <text evidence="2">In the N-terminal section; belongs to the glycosyltransferase 51 family.</text>
</comment>
<evidence type="ECO:0000256" key="12">
    <source>
        <dbReference type="ARBA" id="ARBA00034000"/>
    </source>
</evidence>
<feature type="transmembrane region" description="Helical" evidence="15">
    <location>
        <begin position="31"/>
        <end position="55"/>
    </location>
</feature>
<keyword evidence="5" id="KW-0328">Glycosyltransferase</keyword>
<keyword evidence="4" id="KW-0645">Protease</keyword>
<name>A0A495JRH5_9ACTN</name>
<evidence type="ECO:0000259" key="16">
    <source>
        <dbReference type="Pfam" id="PF00905"/>
    </source>
</evidence>
<dbReference type="GO" id="GO:0008360">
    <property type="term" value="P:regulation of cell shape"/>
    <property type="evidence" value="ECO:0007669"/>
    <property type="project" value="UniProtKB-KW"/>
</dbReference>
<organism evidence="18 19">
    <name type="scientific">Micromonospora pisi</name>
    <dbReference type="NCBI Taxonomy" id="589240"/>
    <lineage>
        <taxon>Bacteria</taxon>
        <taxon>Bacillati</taxon>
        <taxon>Actinomycetota</taxon>
        <taxon>Actinomycetes</taxon>
        <taxon>Micromonosporales</taxon>
        <taxon>Micromonosporaceae</taxon>
        <taxon>Micromonospora</taxon>
    </lineage>
</organism>
<dbReference type="Gene3D" id="3.40.710.10">
    <property type="entry name" value="DD-peptidase/beta-lactamase superfamily"/>
    <property type="match status" value="1"/>
</dbReference>
<dbReference type="InterPro" id="IPR023346">
    <property type="entry name" value="Lysozyme-like_dom_sf"/>
</dbReference>
<keyword evidence="15" id="KW-0472">Membrane</keyword>
<dbReference type="GO" id="GO:0071555">
    <property type="term" value="P:cell wall organization"/>
    <property type="evidence" value="ECO:0007669"/>
    <property type="project" value="UniProtKB-KW"/>
</dbReference>
<dbReference type="GO" id="GO:0006508">
    <property type="term" value="P:proteolysis"/>
    <property type="evidence" value="ECO:0007669"/>
    <property type="project" value="UniProtKB-KW"/>
</dbReference>
<proteinExistence type="inferred from homology"/>
<evidence type="ECO:0000256" key="1">
    <source>
        <dbReference type="ARBA" id="ARBA00007090"/>
    </source>
</evidence>
<dbReference type="AlphaFoldDB" id="A0A495JRH5"/>
<dbReference type="EMBL" id="RBKT01000001">
    <property type="protein sequence ID" value="RKR91118.1"/>
    <property type="molecule type" value="Genomic_DNA"/>
</dbReference>
<feature type="domain" description="Penicillin-binding protein transpeptidase" evidence="16">
    <location>
        <begin position="340"/>
        <end position="551"/>
    </location>
</feature>
<evidence type="ECO:0000256" key="5">
    <source>
        <dbReference type="ARBA" id="ARBA00022676"/>
    </source>
</evidence>
<dbReference type="Gene3D" id="1.10.3810.10">
    <property type="entry name" value="Biosynthetic peptidoglycan transglycosylase-like"/>
    <property type="match status" value="1"/>
</dbReference>
<dbReference type="InterPro" id="IPR012338">
    <property type="entry name" value="Beta-lactam/transpept-like"/>
</dbReference>
<evidence type="ECO:0000256" key="8">
    <source>
        <dbReference type="ARBA" id="ARBA00022960"/>
    </source>
</evidence>
<reference evidence="18 19" key="1">
    <citation type="submission" date="2018-10" db="EMBL/GenBank/DDBJ databases">
        <title>Sequencing the genomes of 1000 actinobacteria strains.</title>
        <authorList>
            <person name="Klenk H.-P."/>
        </authorList>
    </citation>
    <scope>NUCLEOTIDE SEQUENCE [LARGE SCALE GENOMIC DNA]</scope>
    <source>
        <strain evidence="18 19">DSM 45175</strain>
    </source>
</reference>
<dbReference type="GO" id="GO:0009002">
    <property type="term" value="F:serine-type D-Ala-D-Ala carboxypeptidase activity"/>
    <property type="evidence" value="ECO:0007669"/>
    <property type="project" value="UniProtKB-EC"/>
</dbReference>
<dbReference type="Pfam" id="PF00905">
    <property type="entry name" value="Transpeptidase"/>
    <property type="match status" value="1"/>
</dbReference>
<keyword evidence="11" id="KW-0961">Cell wall biogenesis/degradation</keyword>
<dbReference type="PANTHER" id="PTHR32282">
    <property type="entry name" value="BINDING PROTEIN TRANSPEPTIDASE, PUTATIVE-RELATED"/>
    <property type="match status" value="1"/>
</dbReference>
<evidence type="ECO:0000256" key="4">
    <source>
        <dbReference type="ARBA" id="ARBA00022670"/>
    </source>
</evidence>
<protein>
    <submittedName>
        <fullName evidence="18">Membrane peptidoglycan carboxypeptidase</fullName>
    </submittedName>
</protein>
<evidence type="ECO:0000256" key="11">
    <source>
        <dbReference type="ARBA" id="ARBA00023316"/>
    </source>
</evidence>
<dbReference type="InterPro" id="IPR001264">
    <property type="entry name" value="Glyco_trans_51"/>
</dbReference>
<sequence>MTGRISATLAVARRVGRSGLLGLRRLVTRRWLWWTAASVGLLMLAAGGVVVAYVASVPVPKEPTVVQASVLYYRDGKTILARIGISDRTDVTLEQIPLAVRRAVLAAEDRSYYDHVGVSPRGVLRAVWANLFSGASEGASTITQQYARNAYLTQDVTAERKAKEFALALKLERRYTKDEILQRYLNTIYFGRGAYGIQAAAAAYFGISVEQLTLTQGAVLASLIKDPWAFDPVVDPVGAQDRWRWLVGSMETLGWADPGTADGAYPTVTDRSPNREALSGPLGLVVDAVENELVAKGISRQVLYAGGLRVVTTLDVTAQRAALDRVEKALIEQPFGLQAALVAQDPGTGGVRAYYGGDRGSGYFDYAQAPRPVGATFKPVTVAAALHAGIPYDTRWNGSSPRIFKDRFGVPLYNPNNFQCPDCTLEFALTQSLNTPFYAAAQKVGPDKVRKLATSLGVPDKYGNQRTLVDAKNEPAAGRTRADIALGRYPVAPVDLAGVYATLASGGTYSERHFVDSVEDGEGRRYYSAAPRRSRAVSQQVAAEVGQAMATALDSRLPAGELPIPLPPVGKAPQRPTLTEPGANRPEPDRPAAGISGSQILGDGPDTQDAWMAGYTAQLATVVWVGHTNPGPVRDMAGKPITGDGLPLTLWRDFLTDALAGQPASPLPSAANSGGHRVTR</sequence>